<dbReference type="GO" id="GO:0000976">
    <property type="term" value="F:transcription cis-regulatory region binding"/>
    <property type="evidence" value="ECO:0007669"/>
    <property type="project" value="TreeGrafter"/>
</dbReference>
<dbReference type="PANTHER" id="PTHR47894:SF4">
    <property type="entry name" value="HTH-TYPE TRANSCRIPTIONAL REGULATOR GADX"/>
    <property type="match status" value="1"/>
</dbReference>
<dbReference type="PANTHER" id="PTHR47894">
    <property type="entry name" value="HTH-TYPE TRANSCRIPTIONAL REGULATOR GADX"/>
    <property type="match status" value="1"/>
</dbReference>
<dbReference type="InterPro" id="IPR032687">
    <property type="entry name" value="AraC-type_N"/>
</dbReference>
<dbReference type="Pfam" id="PF12625">
    <property type="entry name" value="Arabinose_bd"/>
    <property type="match status" value="1"/>
</dbReference>
<dbReference type="SUPFAM" id="SSF46689">
    <property type="entry name" value="Homeodomain-like"/>
    <property type="match status" value="1"/>
</dbReference>
<dbReference type="OrthoDB" id="5740883at2"/>
<dbReference type="PRINTS" id="PR00032">
    <property type="entry name" value="HTHARAC"/>
</dbReference>
<dbReference type="InterPro" id="IPR009057">
    <property type="entry name" value="Homeodomain-like_sf"/>
</dbReference>
<dbReference type="AlphaFoldDB" id="A0A1I5SGE3"/>
<proteinExistence type="predicted"/>
<dbReference type="EMBL" id="FOXK01000004">
    <property type="protein sequence ID" value="SFP69775.1"/>
    <property type="molecule type" value="Genomic_DNA"/>
</dbReference>
<dbReference type="Proteomes" id="UP000182025">
    <property type="component" value="Unassembled WGS sequence"/>
</dbReference>
<feature type="domain" description="HTH araC/xylS-type" evidence="4">
    <location>
        <begin position="250"/>
        <end position="348"/>
    </location>
</feature>
<dbReference type="GO" id="GO:0005829">
    <property type="term" value="C:cytosol"/>
    <property type="evidence" value="ECO:0007669"/>
    <property type="project" value="TreeGrafter"/>
</dbReference>
<dbReference type="Gene3D" id="1.10.10.60">
    <property type="entry name" value="Homeodomain-like"/>
    <property type="match status" value="1"/>
</dbReference>
<organism evidence="5 6">
    <name type="scientific">Ectopseudomonas toyotomiensis</name>
    <dbReference type="NCBI Taxonomy" id="554344"/>
    <lineage>
        <taxon>Bacteria</taxon>
        <taxon>Pseudomonadati</taxon>
        <taxon>Pseudomonadota</taxon>
        <taxon>Gammaproteobacteria</taxon>
        <taxon>Pseudomonadales</taxon>
        <taxon>Pseudomonadaceae</taxon>
        <taxon>Ectopseudomonas</taxon>
    </lineage>
</organism>
<gene>
    <name evidence="5" type="ORF">SAMN05216177_104242</name>
</gene>
<dbReference type="RefSeq" id="WP_074915038.1">
    <property type="nucleotide sequence ID" value="NZ_FOXK01000004.1"/>
</dbReference>
<evidence type="ECO:0000313" key="6">
    <source>
        <dbReference type="Proteomes" id="UP000182025"/>
    </source>
</evidence>
<dbReference type="InterPro" id="IPR018060">
    <property type="entry name" value="HTH_AraC"/>
</dbReference>
<dbReference type="Pfam" id="PF12833">
    <property type="entry name" value="HTH_18"/>
    <property type="match status" value="1"/>
</dbReference>
<evidence type="ECO:0000313" key="5">
    <source>
        <dbReference type="EMBL" id="SFP69775.1"/>
    </source>
</evidence>
<keyword evidence="3" id="KW-0804">Transcription</keyword>
<dbReference type="SMART" id="SM00342">
    <property type="entry name" value="HTH_ARAC"/>
    <property type="match status" value="1"/>
</dbReference>
<sequence length="350" mass="39613">MQLATTRRLADQLQSIGVLSSAATGLAEFIQLKGGDADRIFGHAGFDPEHLQHPTLSLDLKQYCAVFEEAARQTQDDNFGLRYGNQFKPDSLGMLGYVGICSETLGDALRNVVKVFPVHQQGSLLRLEVEGEWCRLDYQVRYGAIFRKRQDAELSMGMFTNLMRHALGQKWAPERVHFEHPQPEAWHEHCKAFDAPVFFGQPCNSLVFRKSTLEKAMPDRDGRLLAIVMESMELLARQWGEQQGGHGIINDVQAQIRIQLAEGEPSLEQVADLLNITPWSLQRRLGERGLTFSALVEKVRQELAQYYLTRTSLPISELALLLGYSETSAFSRAFRRWHGASPKQWRKSDA</sequence>
<dbReference type="PROSITE" id="PS01124">
    <property type="entry name" value="HTH_ARAC_FAMILY_2"/>
    <property type="match status" value="1"/>
</dbReference>
<dbReference type="GO" id="GO:0003700">
    <property type="term" value="F:DNA-binding transcription factor activity"/>
    <property type="evidence" value="ECO:0007669"/>
    <property type="project" value="InterPro"/>
</dbReference>
<keyword evidence="1" id="KW-0805">Transcription regulation</keyword>
<keyword evidence="2 5" id="KW-0238">DNA-binding</keyword>
<evidence type="ECO:0000259" key="4">
    <source>
        <dbReference type="PROSITE" id="PS01124"/>
    </source>
</evidence>
<protein>
    <submittedName>
        <fullName evidence="5">AraC-type DNA-binding protein</fullName>
    </submittedName>
</protein>
<reference evidence="6" key="1">
    <citation type="submission" date="2016-10" db="EMBL/GenBank/DDBJ databases">
        <authorList>
            <person name="Varghese N."/>
            <person name="Submissions S."/>
        </authorList>
    </citation>
    <scope>NUCLEOTIDE SEQUENCE [LARGE SCALE GENOMIC DNA]</scope>
    <source>
        <strain evidence="6">JCM 15604</strain>
    </source>
</reference>
<evidence type="ECO:0000256" key="2">
    <source>
        <dbReference type="ARBA" id="ARBA00023125"/>
    </source>
</evidence>
<keyword evidence="6" id="KW-1185">Reference proteome</keyword>
<name>A0A1I5SGE3_9GAMM</name>
<accession>A0A1I5SGE3</accession>
<dbReference type="InterPro" id="IPR020449">
    <property type="entry name" value="Tscrpt_reg_AraC-type_HTH"/>
</dbReference>
<evidence type="ECO:0000256" key="1">
    <source>
        <dbReference type="ARBA" id="ARBA00023015"/>
    </source>
</evidence>
<evidence type="ECO:0000256" key="3">
    <source>
        <dbReference type="ARBA" id="ARBA00023163"/>
    </source>
</evidence>